<dbReference type="STRING" id="1314773.A0A3N2QAB9"/>
<evidence type="ECO:0000313" key="7">
    <source>
        <dbReference type="EMBL" id="ROT43676.1"/>
    </source>
</evidence>
<keyword evidence="8" id="KW-1185">Reference proteome</keyword>
<dbReference type="PROSITE" id="PS01196">
    <property type="entry name" value="PEPT_TRNA_HYDROL_2"/>
    <property type="match status" value="1"/>
</dbReference>
<dbReference type="InterPro" id="IPR001328">
    <property type="entry name" value="Pept_tRNA_hydro"/>
</dbReference>
<comment type="similarity">
    <text evidence="5">Belongs to the PTH family.</text>
</comment>
<dbReference type="EC" id="3.1.1.29" evidence="1"/>
<evidence type="ECO:0000256" key="5">
    <source>
        <dbReference type="ARBA" id="ARBA00038063"/>
    </source>
</evidence>
<dbReference type="OrthoDB" id="1711136at2759"/>
<sequence>MTHPRIVLISLGNPAPYLNTLHSAGHHALTALRPLLGPSQPAFTSERHASKSVLASIGPQYALLQSPSLMNISGRWVSRAYRDLNSRYTPDSGSRAPTDVASPPPSSPSPPSSPPPPPLSLLLIHDDLEEDLGVVKLRKWTSSHRGHNGVKSVNASLRPADFPGARWARVSVGIGRPAAREKAHVSDYVLREMTPFQKSTLREKAGERVLRCLREWEDGLGRVGMP</sequence>
<evidence type="ECO:0000256" key="3">
    <source>
        <dbReference type="ARBA" id="ARBA00022801"/>
    </source>
</evidence>
<evidence type="ECO:0000313" key="8">
    <source>
        <dbReference type="Proteomes" id="UP000272025"/>
    </source>
</evidence>
<keyword evidence="3 7" id="KW-0378">Hydrolase</keyword>
<evidence type="ECO:0000256" key="4">
    <source>
        <dbReference type="ARBA" id="ARBA00022884"/>
    </source>
</evidence>
<dbReference type="Pfam" id="PF01195">
    <property type="entry name" value="Pept_tRNA_hydro"/>
    <property type="match status" value="1"/>
</dbReference>
<dbReference type="PANTHER" id="PTHR17224">
    <property type="entry name" value="PEPTIDYL-TRNA HYDROLASE"/>
    <property type="match status" value="1"/>
</dbReference>
<evidence type="ECO:0000256" key="2">
    <source>
        <dbReference type="ARBA" id="ARBA00022555"/>
    </source>
</evidence>
<dbReference type="Gene3D" id="3.40.50.1470">
    <property type="entry name" value="Peptidyl-tRNA hydrolase"/>
    <property type="match status" value="1"/>
</dbReference>
<evidence type="ECO:0000256" key="1">
    <source>
        <dbReference type="ARBA" id="ARBA00013260"/>
    </source>
</evidence>
<dbReference type="PANTHER" id="PTHR17224:SF1">
    <property type="entry name" value="PEPTIDYL-TRNA HYDROLASE"/>
    <property type="match status" value="1"/>
</dbReference>
<reference evidence="7 8" key="1">
    <citation type="journal article" date="2018" name="Mol. Ecol.">
        <title>The obligate alkalophilic soda-lake fungus Sodiomyces alkalinus has shifted to a protein diet.</title>
        <authorList>
            <person name="Grum-Grzhimaylo A.A."/>
            <person name="Falkoski D.L."/>
            <person name="van den Heuvel J."/>
            <person name="Valero-Jimenez C.A."/>
            <person name="Min B."/>
            <person name="Choi I.G."/>
            <person name="Lipzen A."/>
            <person name="Daum C.G."/>
            <person name="Aanen D.K."/>
            <person name="Tsang A."/>
            <person name="Henrissat B."/>
            <person name="Bilanenko E.N."/>
            <person name="de Vries R.P."/>
            <person name="van Kan J.A.L."/>
            <person name="Grigoriev I.V."/>
            <person name="Debets A.J.M."/>
        </authorList>
    </citation>
    <scope>NUCLEOTIDE SEQUENCE [LARGE SCALE GENOMIC DNA]</scope>
    <source>
        <strain evidence="7 8">F11</strain>
    </source>
</reference>
<accession>A0A3N2QAB9</accession>
<dbReference type="InterPro" id="IPR018171">
    <property type="entry name" value="Pept_tRNA_hydro_CS"/>
</dbReference>
<gene>
    <name evidence="7" type="ORF">SODALDRAFT_327876</name>
</gene>
<proteinExistence type="inferred from homology"/>
<keyword evidence="2" id="KW-0820">tRNA-binding</keyword>
<dbReference type="AlphaFoldDB" id="A0A3N2QAB9"/>
<dbReference type="GO" id="GO:0004045">
    <property type="term" value="F:peptidyl-tRNA hydrolase activity"/>
    <property type="evidence" value="ECO:0007669"/>
    <property type="project" value="UniProtKB-EC"/>
</dbReference>
<dbReference type="SUPFAM" id="SSF53178">
    <property type="entry name" value="Peptidyl-tRNA hydrolase-like"/>
    <property type="match status" value="2"/>
</dbReference>
<organism evidence="7 8">
    <name type="scientific">Sodiomyces alkalinus (strain CBS 110278 / VKM F-3762 / F11)</name>
    <name type="common">Alkaliphilic filamentous fungus</name>
    <dbReference type="NCBI Taxonomy" id="1314773"/>
    <lineage>
        <taxon>Eukaryota</taxon>
        <taxon>Fungi</taxon>
        <taxon>Dikarya</taxon>
        <taxon>Ascomycota</taxon>
        <taxon>Pezizomycotina</taxon>
        <taxon>Sordariomycetes</taxon>
        <taxon>Hypocreomycetidae</taxon>
        <taxon>Glomerellales</taxon>
        <taxon>Plectosphaerellaceae</taxon>
        <taxon>Sodiomyces</taxon>
    </lineage>
</organism>
<name>A0A3N2QAB9_SODAK</name>
<dbReference type="InterPro" id="IPR036416">
    <property type="entry name" value="Pept_tRNA_hydro_sf"/>
</dbReference>
<keyword evidence="4" id="KW-0694">RNA-binding</keyword>
<dbReference type="GeneID" id="39579024"/>
<dbReference type="RefSeq" id="XP_028471482.1">
    <property type="nucleotide sequence ID" value="XM_028610546.1"/>
</dbReference>
<protein>
    <recommendedName>
        <fullName evidence="1">peptidyl-tRNA hydrolase</fullName>
        <ecNumber evidence="1">3.1.1.29</ecNumber>
    </recommendedName>
</protein>
<feature type="compositionally biased region" description="Pro residues" evidence="6">
    <location>
        <begin position="102"/>
        <end position="119"/>
    </location>
</feature>
<feature type="region of interest" description="Disordered" evidence="6">
    <location>
        <begin position="87"/>
        <end position="122"/>
    </location>
</feature>
<dbReference type="EMBL" id="ML119051">
    <property type="protein sequence ID" value="ROT43676.1"/>
    <property type="molecule type" value="Genomic_DNA"/>
</dbReference>
<dbReference type="Proteomes" id="UP000272025">
    <property type="component" value="Unassembled WGS sequence"/>
</dbReference>
<evidence type="ECO:0000256" key="6">
    <source>
        <dbReference type="SAM" id="MobiDB-lite"/>
    </source>
</evidence>
<dbReference type="GO" id="GO:0000049">
    <property type="term" value="F:tRNA binding"/>
    <property type="evidence" value="ECO:0007669"/>
    <property type="project" value="UniProtKB-KW"/>
</dbReference>